<protein>
    <submittedName>
        <fullName evidence="1">Uncharacterized protein</fullName>
    </submittedName>
</protein>
<dbReference type="EMBL" id="BOMS01000110">
    <property type="protein sequence ID" value="GIE70769.1"/>
    <property type="molecule type" value="Genomic_DNA"/>
</dbReference>
<comment type="caution">
    <text evidence="1">The sequence shown here is derived from an EMBL/GenBank/DDBJ whole genome shotgun (WGS) entry which is preliminary data.</text>
</comment>
<name>A0ABQ4BJC0_9ACTN</name>
<gene>
    <name evidence="1" type="ORF">Apa02nite_068770</name>
</gene>
<proteinExistence type="predicted"/>
<evidence type="ECO:0000313" key="1">
    <source>
        <dbReference type="EMBL" id="GIE70769.1"/>
    </source>
</evidence>
<keyword evidence="2" id="KW-1185">Reference proteome</keyword>
<dbReference type="Proteomes" id="UP000624709">
    <property type="component" value="Unassembled WGS sequence"/>
</dbReference>
<sequence>MSPRDQGRTDGLVPTEPVRCTCGDLDVLHNLSTSGERTGCSSSLCDCKRFVAAVAS</sequence>
<organism evidence="1 2">
    <name type="scientific">Actinoplanes palleronii</name>
    <dbReference type="NCBI Taxonomy" id="113570"/>
    <lineage>
        <taxon>Bacteria</taxon>
        <taxon>Bacillati</taxon>
        <taxon>Actinomycetota</taxon>
        <taxon>Actinomycetes</taxon>
        <taxon>Micromonosporales</taxon>
        <taxon>Micromonosporaceae</taxon>
        <taxon>Actinoplanes</taxon>
    </lineage>
</organism>
<accession>A0ABQ4BJC0</accession>
<reference evidence="1 2" key="1">
    <citation type="submission" date="2021-01" db="EMBL/GenBank/DDBJ databases">
        <title>Whole genome shotgun sequence of Actinoplanes palleronii NBRC 14916.</title>
        <authorList>
            <person name="Komaki H."/>
            <person name="Tamura T."/>
        </authorList>
    </citation>
    <scope>NUCLEOTIDE SEQUENCE [LARGE SCALE GENOMIC DNA]</scope>
    <source>
        <strain evidence="1 2">NBRC 14916</strain>
    </source>
</reference>
<dbReference type="RefSeq" id="WP_203828768.1">
    <property type="nucleotide sequence ID" value="NZ_BAAATY010000018.1"/>
</dbReference>
<evidence type="ECO:0000313" key="2">
    <source>
        <dbReference type="Proteomes" id="UP000624709"/>
    </source>
</evidence>